<evidence type="ECO:0000256" key="3">
    <source>
        <dbReference type="ARBA" id="ARBA00023204"/>
    </source>
</evidence>
<dbReference type="SMART" id="SM01340">
    <property type="entry name" value="DNA_mis_repair"/>
    <property type="match status" value="1"/>
</dbReference>
<dbReference type="InterPro" id="IPR014790">
    <property type="entry name" value="MutL_C"/>
</dbReference>
<dbReference type="FunFam" id="3.30.565.10:FF:000003">
    <property type="entry name" value="DNA mismatch repair endonuclease MutL"/>
    <property type="match status" value="1"/>
</dbReference>
<dbReference type="CDD" id="cd16926">
    <property type="entry name" value="HATPase_MutL-MLH-PMS-like"/>
    <property type="match status" value="1"/>
</dbReference>
<evidence type="ECO:0000259" key="5">
    <source>
        <dbReference type="SMART" id="SM00853"/>
    </source>
</evidence>
<keyword evidence="7" id="KW-0378">Hydrolase</keyword>
<dbReference type="CDD" id="cd00782">
    <property type="entry name" value="MutL_Trans"/>
    <property type="match status" value="1"/>
</dbReference>
<evidence type="ECO:0000313" key="7">
    <source>
        <dbReference type="EMBL" id="MSR90185.1"/>
    </source>
</evidence>
<comment type="function">
    <text evidence="4">This protein is involved in the repair of mismatches in DNA. It is required for dam-dependent methyl-directed DNA mismatch repair. May act as a 'molecular matchmaker', a protein that promotes the formation of a stable complex between two or more DNA-binding proteins in an ATP-dependent manner without itself being part of a final effector complex.</text>
</comment>
<evidence type="ECO:0000256" key="1">
    <source>
        <dbReference type="ARBA" id="ARBA00006082"/>
    </source>
</evidence>
<protein>
    <recommendedName>
        <fullName evidence="4">DNA mismatch repair protein MutL</fullName>
    </recommendedName>
</protein>
<keyword evidence="2 4" id="KW-0227">DNA damage</keyword>
<dbReference type="Pfam" id="PF01119">
    <property type="entry name" value="DNA_mis_repair"/>
    <property type="match status" value="1"/>
</dbReference>
<keyword evidence="8" id="KW-1185">Reference proteome</keyword>
<dbReference type="RefSeq" id="WP_154530057.1">
    <property type="nucleotide sequence ID" value="NZ_VULX01000001.1"/>
</dbReference>
<sequence>MVKRINILDENTSNKIAAGEVVERPASVVKELIENCIDANAKNITIEVRDGGTSLIKITDDGTGIYPDDIEKAFMAHATSKIRNKDDIFAIKSLGFRGEALPSIASVSKIQIRSKCRELDSGIQLNIEGGEVIDKTETACADGTIIEVNDLFYNVPARKKFLKSTSREMSLISDIVNRIAICYPEISFKLYNGTRKVLHTYGTGNLIDVLRTIYGKTICEQLIYFEEHNDIYSVYGYIGKEEISRGSRNNQSIFVNKRYVKDRKLTVAVENAFKSFSTVNKFPFFILFVESYPELIDVNIHPTKSEIKFKDDRTAFKIIFDTVHKALRNDVMDTFMEDISLVEEKKEYEDVSFLKEDEKVNLFNESVRKIENFTPQSVKEEVLEAARNISHDNYIIPESRTTEYIPQITEERVHYDINNAHKEDTNVEYNDTLIPKIPDLRVIGQFDKTYIIAEYNKTLFLIDQHAAHEKCLFENYYNKILNGSIEVQSLLVPELVELSCDDFSIFEENKDVFLGAGFVVEEFGDTTVSIKEVPYFLGKASSRSLFLEIIDNLRKLGSGITAEVKYNRIATKACKAAIKANDELNIDEMYALLEKMKYLDDPYHCPHGRPTIIKFSLNEIEKRFRRIV</sequence>
<dbReference type="GO" id="GO:0016887">
    <property type="term" value="F:ATP hydrolysis activity"/>
    <property type="evidence" value="ECO:0007669"/>
    <property type="project" value="InterPro"/>
</dbReference>
<dbReference type="InterPro" id="IPR037198">
    <property type="entry name" value="MutL_C_sf"/>
</dbReference>
<dbReference type="InterPro" id="IPR014721">
    <property type="entry name" value="Ribsml_uS5_D2-typ_fold_subgr"/>
</dbReference>
<dbReference type="Pfam" id="PF08676">
    <property type="entry name" value="MutL_C"/>
    <property type="match status" value="1"/>
</dbReference>
<dbReference type="GO" id="GO:0140664">
    <property type="term" value="F:ATP-dependent DNA damage sensor activity"/>
    <property type="evidence" value="ECO:0007669"/>
    <property type="project" value="InterPro"/>
</dbReference>
<dbReference type="Gene3D" id="3.30.1540.20">
    <property type="entry name" value="MutL, C-terminal domain, dimerisation subdomain"/>
    <property type="match status" value="1"/>
</dbReference>
<dbReference type="GO" id="GO:0030983">
    <property type="term" value="F:mismatched DNA binding"/>
    <property type="evidence" value="ECO:0007669"/>
    <property type="project" value="InterPro"/>
</dbReference>
<keyword evidence="3 4" id="KW-0234">DNA repair</keyword>
<proteinExistence type="inferred from homology"/>
<dbReference type="PANTHER" id="PTHR10073">
    <property type="entry name" value="DNA MISMATCH REPAIR PROTEIN MLH, PMS, MUTL"/>
    <property type="match status" value="1"/>
</dbReference>
<dbReference type="GO" id="GO:0032300">
    <property type="term" value="C:mismatch repair complex"/>
    <property type="evidence" value="ECO:0007669"/>
    <property type="project" value="InterPro"/>
</dbReference>
<dbReference type="Gene3D" id="3.30.1370.100">
    <property type="entry name" value="MutL, C-terminal domain, regulatory subdomain"/>
    <property type="match status" value="1"/>
</dbReference>
<dbReference type="EMBL" id="VULX01000001">
    <property type="protein sequence ID" value="MSR90185.1"/>
    <property type="molecule type" value="Genomic_DNA"/>
</dbReference>
<dbReference type="InterPro" id="IPR020568">
    <property type="entry name" value="Ribosomal_Su5_D2-typ_SF"/>
</dbReference>
<dbReference type="Proteomes" id="UP000460287">
    <property type="component" value="Unassembled WGS sequence"/>
</dbReference>
<dbReference type="NCBIfam" id="TIGR00585">
    <property type="entry name" value="mutl"/>
    <property type="match status" value="1"/>
</dbReference>
<dbReference type="Gene3D" id="3.30.230.10">
    <property type="match status" value="1"/>
</dbReference>
<dbReference type="SUPFAM" id="SSF54211">
    <property type="entry name" value="Ribosomal protein S5 domain 2-like"/>
    <property type="match status" value="1"/>
</dbReference>
<dbReference type="InterPro" id="IPR020667">
    <property type="entry name" value="DNA_mismatch_repair_MutL"/>
</dbReference>
<evidence type="ECO:0000259" key="6">
    <source>
        <dbReference type="SMART" id="SM01340"/>
    </source>
</evidence>
<keyword evidence="7" id="KW-0540">Nuclease</keyword>
<dbReference type="GO" id="GO:0004519">
    <property type="term" value="F:endonuclease activity"/>
    <property type="evidence" value="ECO:0007669"/>
    <property type="project" value="UniProtKB-KW"/>
</dbReference>
<dbReference type="InterPro" id="IPR042120">
    <property type="entry name" value="MutL_C_dimsub"/>
</dbReference>
<dbReference type="PROSITE" id="PS00058">
    <property type="entry name" value="DNA_MISMATCH_REPAIR_1"/>
    <property type="match status" value="1"/>
</dbReference>
<dbReference type="Pfam" id="PF13589">
    <property type="entry name" value="HATPase_c_3"/>
    <property type="match status" value="1"/>
</dbReference>
<evidence type="ECO:0000313" key="8">
    <source>
        <dbReference type="Proteomes" id="UP000460287"/>
    </source>
</evidence>
<dbReference type="InterPro" id="IPR042121">
    <property type="entry name" value="MutL_C_regsub"/>
</dbReference>
<dbReference type="InterPro" id="IPR002099">
    <property type="entry name" value="MutL/Mlh/PMS"/>
</dbReference>
<organism evidence="7 8">
    <name type="scientific">Inconstantimicrobium porci</name>
    <dbReference type="NCBI Taxonomy" id="2652291"/>
    <lineage>
        <taxon>Bacteria</taxon>
        <taxon>Bacillati</taxon>
        <taxon>Bacillota</taxon>
        <taxon>Clostridia</taxon>
        <taxon>Eubacteriales</taxon>
        <taxon>Clostridiaceae</taxon>
        <taxon>Inconstantimicrobium</taxon>
    </lineage>
</organism>
<dbReference type="GO" id="GO:0005524">
    <property type="term" value="F:ATP binding"/>
    <property type="evidence" value="ECO:0007669"/>
    <property type="project" value="InterPro"/>
</dbReference>
<dbReference type="SUPFAM" id="SSF55874">
    <property type="entry name" value="ATPase domain of HSP90 chaperone/DNA topoisomerase II/histidine kinase"/>
    <property type="match status" value="1"/>
</dbReference>
<reference evidence="7 8" key="1">
    <citation type="submission" date="2019-08" db="EMBL/GenBank/DDBJ databases">
        <title>In-depth cultivation of the pig gut microbiome towards novel bacterial diversity and tailored functional studies.</title>
        <authorList>
            <person name="Wylensek D."/>
            <person name="Hitch T.C.A."/>
            <person name="Clavel T."/>
        </authorList>
    </citation>
    <scope>NUCLEOTIDE SEQUENCE [LARGE SCALE GENOMIC DNA]</scope>
    <source>
        <strain evidence="7 8">WCA-383-APC-5B</strain>
    </source>
</reference>
<dbReference type="SMART" id="SM00853">
    <property type="entry name" value="MutL_C"/>
    <property type="match status" value="1"/>
</dbReference>
<dbReference type="GO" id="GO:0006298">
    <property type="term" value="P:mismatch repair"/>
    <property type="evidence" value="ECO:0007669"/>
    <property type="project" value="UniProtKB-UniRule"/>
</dbReference>
<dbReference type="SUPFAM" id="SSF118116">
    <property type="entry name" value="DNA mismatch repair protein MutL"/>
    <property type="match status" value="1"/>
</dbReference>
<evidence type="ECO:0000256" key="2">
    <source>
        <dbReference type="ARBA" id="ARBA00022763"/>
    </source>
</evidence>
<name>A0A7X2MWZ6_9CLOT</name>
<dbReference type="InterPro" id="IPR036890">
    <property type="entry name" value="HATPase_C_sf"/>
</dbReference>
<accession>A0A7X2MWZ6</accession>
<keyword evidence="7" id="KW-0255">Endonuclease</keyword>
<dbReference type="InterPro" id="IPR038973">
    <property type="entry name" value="MutL/Mlh/Pms-like"/>
</dbReference>
<feature type="domain" description="DNA mismatch repair protein S5" evidence="6">
    <location>
        <begin position="210"/>
        <end position="328"/>
    </location>
</feature>
<dbReference type="PANTHER" id="PTHR10073:SF12">
    <property type="entry name" value="DNA MISMATCH REPAIR PROTEIN MLH1"/>
    <property type="match status" value="1"/>
</dbReference>
<evidence type="ECO:0000256" key="4">
    <source>
        <dbReference type="HAMAP-Rule" id="MF_00149"/>
    </source>
</evidence>
<feature type="domain" description="MutL C-terminal dimerisation" evidence="5">
    <location>
        <begin position="442"/>
        <end position="584"/>
    </location>
</feature>
<dbReference type="InterPro" id="IPR013507">
    <property type="entry name" value="DNA_mismatch_S5_2-like"/>
</dbReference>
<gene>
    <name evidence="4 7" type="primary">mutL</name>
    <name evidence="7" type="ORF">FYJ33_01825</name>
</gene>
<dbReference type="HAMAP" id="MF_00149">
    <property type="entry name" value="DNA_mis_repair"/>
    <property type="match status" value="1"/>
</dbReference>
<comment type="similarity">
    <text evidence="1 4">Belongs to the DNA mismatch repair MutL/HexB family.</text>
</comment>
<dbReference type="InterPro" id="IPR014762">
    <property type="entry name" value="DNA_mismatch_repair_CS"/>
</dbReference>
<dbReference type="Gene3D" id="3.30.565.10">
    <property type="entry name" value="Histidine kinase-like ATPase, C-terminal domain"/>
    <property type="match status" value="1"/>
</dbReference>
<dbReference type="AlphaFoldDB" id="A0A7X2MWZ6"/>
<comment type="caution">
    <text evidence="7">The sequence shown here is derived from an EMBL/GenBank/DDBJ whole genome shotgun (WGS) entry which is preliminary data.</text>
</comment>